<dbReference type="PANTHER" id="PTHR34703">
    <property type="entry name" value="ANTIPORTER SUBUNIT MNHG2-RELATED"/>
    <property type="match status" value="1"/>
</dbReference>
<dbReference type="InterPro" id="IPR005133">
    <property type="entry name" value="PhaG_MnhG_YufB"/>
</dbReference>
<dbReference type="NCBIfam" id="NF009314">
    <property type="entry name" value="PRK12674.1-2"/>
    <property type="match status" value="1"/>
</dbReference>
<sequence length="130" mass="13877">MREESSTTMNVLDVLTAVLILSGSALALTAAIGVLRFPDTLSRMHAATKPQVLGLLLVLAGAAIRLRGHPDVGMLILTGMFTLITAPVIANRVGQLAYREQNIRDDLMTADELHDFGPDGEPGDSDSPRQ</sequence>
<dbReference type="Pfam" id="PF03334">
    <property type="entry name" value="PhaG_MnhG_YufB"/>
    <property type="match status" value="1"/>
</dbReference>
<keyword evidence="2" id="KW-0472">Membrane</keyword>
<keyword evidence="4" id="KW-1185">Reference proteome</keyword>
<organism evidence="3 4">
    <name type="scientific">Mycolicibacterium hippocampi</name>
    <dbReference type="NCBI Taxonomy" id="659824"/>
    <lineage>
        <taxon>Bacteria</taxon>
        <taxon>Bacillati</taxon>
        <taxon>Actinomycetota</taxon>
        <taxon>Actinomycetes</taxon>
        <taxon>Mycobacteriales</taxon>
        <taxon>Mycobacteriaceae</taxon>
        <taxon>Mycolicibacterium</taxon>
    </lineage>
</organism>
<proteinExistence type="inferred from homology"/>
<dbReference type="NCBIfam" id="TIGR01300">
    <property type="entry name" value="CPA3_mnhG_phaG"/>
    <property type="match status" value="1"/>
</dbReference>
<evidence type="ECO:0000313" key="3">
    <source>
        <dbReference type="EMBL" id="GFH01145.1"/>
    </source>
</evidence>
<dbReference type="EMBL" id="BLLB01000002">
    <property type="protein sequence ID" value="GFH01145.1"/>
    <property type="molecule type" value="Genomic_DNA"/>
</dbReference>
<dbReference type="AlphaFoldDB" id="A0A7I9ZJF4"/>
<evidence type="ECO:0000256" key="1">
    <source>
        <dbReference type="ARBA" id="ARBA00008404"/>
    </source>
</evidence>
<keyword evidence="2" id="KW-1133">Transmembrane helix</keyword>
<accession>A0A7I9ZJF4</accession>
<name>A0A7I9ZJF4_9MYCO</name>
<evidence type="ECO:0000256" key="2">
    <source>
        <dbReference type="SAM" id="Phobius"/>
    </source>
</evidence>
<protein>
    <submittedName>
        <fullName evidence="3">Na+/H+ antiporter subunit G</fullName>
    </submittedName>
</protein>
<reference evidence="3 4" key="1">
    <citation type="journal article" date="2019" name="Emerg. Microbes Infect.">
        <title>Comprehensive subspecies identification of 175 nontuberculous mycobacteria species based on 7547 genomic profiles.</title>
        <authorList>
            <person name="Matsumoto Y."/>
            <person name="Kinjo T."/>
            <person name="Motooka D."/>
            <person name="Nabeya D."/>
            <person name="Jung N."/>
            <person name="Uechi K."/>
            <person name="Horii T."/>
            <person name="Iida T."/>
            <person name="Fujita J."/>
            <person name="Nakamura S."/>
        </authorList>
    </citation>
    <scope>NUCLEOTIDE SEQUENCE [LARGE SCALE GENOMIC DNA]</scope>
    <source>
        <strain evidence="3 4">JCM 30996</strain>
    </source>
</reference>
<feature type="transmembrane region" description="Helical" evidence="2">
    <location>
        <begin position="72"/>
        <end position="90"/>
    </location>
</feature>
<feature type="transmembrane region" description="Helical" evidence="2">
    <location>
        <begin position="47"/>
        <end position="66"/>
    </location>
</feature>
<comment type="caution">
    <text evidence="3">The sequence shown here is derived from an EMBL/GenBank/DDBJ whole genome shotgun (WGS) entry which is preliminary data.</text>
</comment>
<gene>
    <name evidence="3" type="ORF">MHIP_16280</name>
</gene>
<keyword evidence="2" id="KW-0812">Transmembrane</keyword>
<dbReference type="GO" id="GO:0015385">
    <property type="term" value="F:sodium:proton antiporter activity"/>
    <property type="evidence" value="ECO:0007669"/>
    <property type="project" value="TreeGrafter"/>
</dbReference>
<comment type="similarity">
    <text evidence="1">Belongs to the CPA3 antiporters (TC 2.A.63) subunit G family.</text>
</comment>
<dbReference type="Proteomes" id="UP000465304">
    <property type="component" value="Unassembled WGS sequence"/>
</dbReference>
<feature type="transmembrane region" description="Helical" evidence="2">
    <location>
        <begin position="14"/>
        <end position="35"/>
    </location>
</feature>
<dbReference type="PANTHER" id="PTHR34703:SF1">
    <property type="entry name" value="ANTIPORTER SUBUNIT MNHG2-RELATED"/>
    <property type="match status" value="1"/>
</dbReference>
<evidence type="ECO:0000313" key="4">
    <source>
        <dbReference type="Proteomes" id="UP000465304"/>
    </source>
</evidence>